<dbReference type="EMBL" id="QGKX02000004">
    <property type="protein sequence ID" value="KAF3604537.1"/>
    <property type="molecule type" value="Genomic_DNA"/>
</dbReference>
<sequence length="71" mass="8354">MTAETVLEMKGFCVYHDGIYRNEEMKCYDFDALMVDRVKMGRCRNYSSIETERAIDSEKNMLDIEEDDIGE</sequence>
<dbReference type="AlphaFoldDB" id="A0A8S9STU5"/>
<comment type="caution">
    <text evidence="1">The sequence shown here is derived from an EMBL/GenBank/DDBJ whole genome shotgun (WGS) entry which is preliminary data.</text>
</comment>
<protein>
    <submittedName>
        <fullName evidence="1">Uncharacterized protein</fullName>
    </submittedName>
</protein>
<organism evidence="1 2">
    <name type="scientific">Brassica cretica</name>
    <name type="common">Mustard</name>
    <dbReference type="NCBI Taxonomy" id="69181"/>
    <lineage>
        <taxon>Eukaryota</taxon>
        <taxon>Viridiplantae</taxon>
        <taxon>Streptophyta</taxon>
        <taxon>Embryophyta</taxon>
        <taxon>Tracheophyta</taxon>
        <taxon>Spermatophyta</taxon>
        <taxon>Magnoliopsida</taxon>
        <taxon>eudicotyledons</taxon>
        <taxon>Gunneridae</taxon>
        <taxon>Pentapetalae</taxon>
        <taxon>rosids</taxon>
        <taxon>malvids</taxon>
        <taxon>Brassicales</taxon>
        <taxon>Brassicaceae</taxon>
        <taxon>Brassiceae</taxon>
        <taxon>Brassica</taxon>
    </lineage>
</organism>
<reference evidence="1" key="1">
    <citation type="submission" date="2019-12" db="EMBL/GenBank/DDBJ databases">
        <title>Genome sequencing and annotation of Brassica cretica.</title>
        <authorList>
            <person name="Studholme D.J."/>
            <person name="Sarris P."/>
        </authorList>
    </citation>
    <scope>NUCLEOTIDE SEQUENCE</scope>
    <source>
        <strain evidence="1">PFS-109/04</strain>
        <tissue evidence="1">Leaf</tissue>
    </source>
</reference>
<name>A0A8S9STU5_BRACR</name>
<gene>
    <name evidence="1" type="ORF">F2Q69_00037223</name>
</gene>
<accession>A0A8S9STU5</accession>
<evidence type="ECO:0000313" key="1">
    <source>
        <dbReference type="EMBL" id="KAF3604537.1"/>
    </source>
</evidence>
<proteinExistence type="predicted"/>
<evidence type="ECO:0000313" key="2">
    <source>
        <dbReference type="Proteomes" id="UP000712600"/>
    </source>
</evidence>
<dbReference type="Proteomes" id="UP000712600">
    <property type="component" value="Unassembled WGS sequence"/>
</dbReference>